<feature type="domain" description="Mandelate racemase/muconate lactonizing enzyme C-terminal" evidence="9">
    <location>
        <begin position="140"/>
        <end position="235"/>
    </location>
</feature>
<dbReference type="PATRIC" id="fig|1423769.4.peg.2499"/>
<dbReference type="Proteomes" id="UP000051790">
    <property type="component" value="Unassembled WGS sequence"/>
</dbReference>
<feature type="active site" description="Proton acceptor; specific for (R)-substrate epimerization" evidence="5">
    <location>
        <position position="161"/>
    </location>
</feature>
<dbReference type="SUPFAM" id="SSF54826">
    <property type="entry name" value="Enolase N-terminal domain-like"/>
    <property type="match status" value="1"/>
</dbReference>
<evidence type="ECO:0000256" key="5">
    <source>
        <dbReference type="PIRSR" id="PIRSR634603-1"/>
    </source>
</evidence>
<dbReference type="SFLD" id="SFLDG00180">
    <property type="entry name" value="muconate_cycloisomerase"/>
    <property type="match status" value="1"/>
</dbReference>
<dbReference type="InterPro" id="IPR034603">
    <property type="entry name" value="Dipeptide_epimerase"/>
</dbReference>
<dbReference type="InterPro" id="IPR013342">
    <property type="entry name" value="Mandelate_racemase_C"/>
</dbReference>
<evidence type="ECO:0000256" key="2">
    <source>
        <dbReference type="ARBA" id="ARBA00022723"/>
    </source>
</evidence>
<name>A0A0R1Q6Q9_9LACO</name>
<feature type="binding site" evidence="7">
    <location>
        <position position="239"/>
    </location>
    <ligand>
        <name>Mg(2+)</name>
        <dbReference type="ChEBI" id="CHEBI:18420"/>
    </ligand>
</feature>
<keyword evidence="4 8" id="KW-0413">Isomerase</keyword>
<dbReference type="SMART" id="SM00922">
    <property type="entry name" value="MR_MLE"/>
    <property type="match status" value="1"/>
</dbReference>
<evidence type="ECO:0000256" key="3">
    <source>
        <dbReference type="ARBA" id="ARBA00022842"/>
    </source>
</evidence>
<keyword evidence="11" id="KW-1185">Reference proteome</keyword>
<feature type="binding site" evidence="7">
    <location>
        <position position="189"/>
    </location>
    <ligand>
        <name>Mg(2+)</name>
        <dbReference type="ChEBI" id="CHEBI:18420"/>
    </ligand>
</feature>
<comment type="caution">
    <text evidence="10">The sequence shown here is derived from an EMBL/GenBank/DDBJ whole genome shotgun (WGS) entry which is preliminary data.</text>
</comment>
<dbReference type="FunFam" id="3.30.390.10:FF:000009">
    <property type="entry name" value="Hydrophobic dipeptide epimerase"/>
    <property type="match status" value="1"/>
</dbReference>
<dbReference type="SFLD" id="SFLDF00009">
    <property type="entry name" value="o-succinylbenzoate_synthase"/>
    <property type="match status" value="1"/>
</dbReference>
<dbReference type="OrthoDB" id="9775391at2"/>
<feature type="binding site" evidence="7">
    <location>
        <position position="214"/>
    </location>
    <ligand>
        <name>Mg(2+)</name>
        <dbReference type="ChEBI" id="CHEBI:18420"/>
    </ligand>
</feature>
<proteinExistence type="inferred from homology"/>
<dbReference type="EMBL" id="AZEU01000273">
    <property type="protein sequence ID" value="KRL40153.1"/>
    <property type="molecule type" value="Genomic_DNA"/>
</dbReference>
<feature type="binding site" evidence="6">
    <location>
        <position position="24"/>
    </location>
    <ligand>
        <name>substrate</name>
    </ligand>
</feature>
<evidence type="ECO:0000256" key="7">
    <source>
        <dbReference type="PIRSR" id="PIRSR634603-3"/>
    </source>
</evidence>
<dbReference type="Pfam" id="PF13378">
    <property type="entry name" value="MR_MLE_C"/>
    <property type="match status" value="1"/>
</dbReference>
<dbReference type="InterPro" id="IPR036849">
    <property type="entry name" value="Enolase-like_C_sf"/>
</dbReference>
<feature type="binding site" evidence="6">
    <location>
        <position position="293"/>
    </location>
    <ligand>
        <name>substrate</name>
    </ligand>
</feature>
<dbReference type="Gene3D" id="3.20.20.120">
    <property type="entry name" value="Enolase-like C-terminal domain"/>
    <property type="match status" value="1"/>
</dbReference>
<evidence type="ECO:0000256" key="6">
    <source>
        <dbReference type="PIRSR" id="PIRSR634603-2"/>
    </source>
</evidence>
<gene>
    <name evidence="10" type="ORF">FD01_GL002312</name>
</gene>
<evidence type="ECO:0000256" key="1">
    <source>
        <dbReference type="ARBA" id="ARBA00008031"/>
    </source>
</evidence>
<feature type="binding site" evidence="6">
    <location>
        <position position="159"/>
    </location>
    <ligand>
        <name>substrate</name>
    </ligand>
</feature>
<organism evidence="10 11">
    <name type="scientific">Lacticaseibacillus manihotivorans DSM 13343 = JCM 12514</name>
    <dbReference type="NCBI Taxonomy" id="1423769"/>
    <lineage>
        <taxon>Bacteria</taxon>
        <taxon>Bacillati</taxon>
        <taxon>Bacillota</taxon>
        <taxon>Bacilli</taxon>
        <taxon>Lactobacillales</taxon>
        <taxon>Lactobacillaceae</taxon>
        <taxon>Lacticaseibacillus</taxon>
    </lineage>
</organism>
<dbReference type="PANTHER" id="PTHR48073">
    <property type="entry name" value="O-SUCCINYLBENZOATE SYNTHASE-RELATED"/>
    <property type="match status" value="1"/>
</dbReference>
<dbReference type="Gene3D" id="3.30.390.10">
    <property type="entry name" value="Enolase-like, N-terminal domain"/>
    <property type="match status" value="1"/>
</dbReference>
<evidence type="ECO:0000313" key="11">
    <source>
        <dbReference type="Proteomes" id="UP000051790"/>
    </source>
</evidence>
<evidence type="ECO:0000313" key="10">
    <source>
        <dbReference type="EMBL" id="KRL40153.1"/>
    </source>
</evidence>
<keyword evidence="2 7" id="KW-0479">Metal-binding</keyword>
<feature type="active site" description="Proton acceptor; specific for (S)-substrate epimerization" evidence="5">
    <location>
        <position position="263"/>
    </location>
</feature>
<comment type="similarity">
    <text evidence="1 8">Belongs to the mandelate racemase/muconate lactonizing enzyme family.</text>
</comment>
<feature type="binding site" evidence="6">
    <location>
        <position position="318"/>
    </location>
    <ligand>
        <name>substrate</name>
    </ligand>
</feature>
<feature type="binding site" evidence="6">
    <location>
        <position position="316"/>
    </location>
    <ligand>
        <name>substrate</name>
    </ligand>
</feature>
<evidence type="ECO:0000256" key="8">
    <source>
        <dbReference type="RuleBase" id="RU366006"/>
    </source>
</evidence>
<feature type="binding site" evidence="6">
    <location>
        <position position="291"/>
    </location>
    <ligand>
        <name>substrate</name>
    </ligand>
</feature>
<dbReference type="SFLD" id="SFLDS00001">
    <property type="entry name" value="Enolase"/>
    <property type="match status" value="1"/>
</dbReference>
<feature type="binding site" evidence="6">
    <location>
        <position position="134"/>
    </location>
    <ligand>
        <name>substrate</name>
    </ligand>
</feature>
<dbReference type="GO" id="GO:0000287">
    <property type="term" value="F:magnesium ion binding"/>
    <property type="evidence" value="ECO:0007669"/>
    <property type="project" value="UniProtKB-ARBA"/>
</dbReference>
<dbReference type="InterPro" id="IPR029017">
    <property type="entry name" value="Enolase-like_N"/>
</dbReference>
<dbReference type="PANTHER" id="PTHR48073:SF2">
    <property type="entry name" value="O-SUCCINYLBENZOATE SYNTHASE"/>
    <property type="match status" value="1"/>
</dbReference>
<dbReference type="GO" id="GO:0016855">
    <property type="term" value="F:racemase and epimerase activity, acting on amino acids and derivatives"/>
    <property type="evidence" value="ECO:0007669"/>
    <property type="project" value="UniProtKB-UniRule"/>
</dbReference>
<dbReference type="SUPFAM" id="SSF51604">
    <property type="entry name" value="Enolase C-terminal domain-like"/>
    <property type="match status" value="1"/>
</dbReference>
<protein>
    <recommendedName>
        <fullName evidence="8">Dipeptide epimerase</fullName>
        <ecNumber evidence="8">5.1.1.-</ecNumber>
    </recommendedName>
</protein>
<dbReference type="CDD" id="cd03319">
    <property type="entry name" value="L-Ala-DL-Glu_epimerase"/>
    <property type="match status" value="1"/>
</dbReference>
<dbReference type="Pfam" id="PF02746">
    <property type="entry name" value="MR_MLE_N"/>
    <property type="match status" value="1"/>
</dbReference>
<evidence type="ECO:0000259" key="9">
    <source>
        <dbReference type="SMART" id="SM00922"/>
    </source>
</evidence>
<dbReference type="InterPro" id="IPR013341">
    <property type="entry name" value="Mandelate_racemase_N_dom"/>
</dbReference>
<dbReference type="RefSeq" id="WP_056964813.1">
    <property type="nucleotide sequence ID" value="NZ_AZEU01000273.1"/>
</dbReference>
<evidence type="ECO:0000256" key="4">
    <source>
        <dbReference type="ARBA" id="ARBA00023235"/>
    </source>
</evidence>
<dbReference type="EC" id="5.1.1.-" evidence="8"/>
<reference evidence="10 11" key="1">
    <citation type="journal article" date="2015" name="Genome Announc.">
        <title>Expanding the biotechnology potential of lactobacilli through comparative genomics of 213 strains and associated genera.</title>
        <authorList>
            <person name="Sun Z."/>
            <person name="Harris H.M."/>
            <person name="McCann A."/>
            <person name="Guo C."/>
            <person name="Argimon S."/>
            <person name="Zhang W."/>
            <person name="Yang X."/>
            <person name="Jeffery I.B."/>
            <person name="Cooney J.C."/>
            <person name="Kagawa T.F."/>
            <person name="Liu W."/>
            <person name="Song Y."/>
            <person name="Salvetti E."/>
            <person name="Wrobel A."/>
            <person name="Rasinkangas P."/>
            <person name="Parkhill J."/>
            <person name="Rea M.C."/>
            <person name="O'Sullivan O."/>
            <person name="Ritari J."/>
            <person name="Douillard F.P."/>
            <person name="Paul Ross R."/>
            <person name="Yang R."/>
            <person name="Briner A.E."/>
            <person name="Felis G.E."/>
            <person name="de Vos W.M."/>
            <person name="Barrangou R."/>
            <person name="Klaenhammer T.R."/>
            <person name="Caufield P.W."/>
            <person name="Cui Y."/>
            <person name="Zhang H."/>
            <person name="O'Toole P.W."/>
        </authorList>
    </citation>
    <scope>NUCLEOTIDE SEQUENCE [LARGE SCALE GENOMIC DNA]</scope>
    <source>
        <strain evidence="10 11">DSM 13343</strain>
    </source>
</reference>
<keyword evidence="3 7" id="KW-0460">Magnesium</keyword>
<accession>A0A0R1Q6Q9</accession>
<comment type="cofactor">
    <cofactor evidence="7 8">
        <name>Mg(2+)</name>
        <dbReference type="ChEBI" id="CHEBI:18420"/>
    </cofactor>
    <text evidence="7 8">Binds 1 Mg(2+) ion per subunit.</text>
</comment>
<dbReference type="AlphaFoldDB" id="A0A0R1Q6Q9"/>
<sequence>MKITKIETFRQQVELTEPFKISFRTITAVDTLIVKISTDAGLVGFGEASPIEQVTAESVDTEQVALDFFADLLVGSDPCAIEALHTKMDSALAGHTAAKAGIDIACFDLLGKQAGLPLWKLLGGNANQIVSDVTLGIESPEKAAQDAKKWVAQGFTELKLKVGVDDASDLATVKAVREAVGPDIDLRLDANQAWTAKHTIHMMAQFGDLVSAVEQPLPADDTRDLALVRANIDQQLMVDESVHSAKDALKIVADGGADLINIKLQKSSGLWGAEQINAIAESAGVNTMLGCMLETKVGLTAAAHFVAAHKNVHFADLDGFLTFKAPAWLHGGFENDGGVFTLSDEPGLGMTIDL</sequence>
<dbReference type="GO" id="GO:0006518">
    <property type="term" value="P:peptide metabolic process"/>
    <property type="evidence" value="ECO:0007669"/>
    <property type="project" value="UniProtKB-ARBA"/>
</dbReference>
<dbReference type="InterPro" id="IPR029065">
    <property type="entry name" value="Enolase_C-like"/>
</dbReference>